<sequence length="218" mass="21497">MGTTGDGAGGADGAGVAGGAVGTPGRAGETGALGPVWSGRTLLVSMAALLAEAVIVAVGLTLYSFTQEGPAGNGFMAAFVLPFALVLGALPGFVLTATLVLPTLSLARRAARWGGWHGRPKWWWTAAAAPFTAAGATLAYGTVLALLTRSAGPPRVYLVCWPALTAAAVPAALLAAVAGRGTGARRTVRLMLTVVGTGFLAAFVLGVCALGAGLLSAV</sequence>
<dbReference type="EMBL" id="CP114203">
    <property type="protein sequence ID" value="WAU06362.1"/>
    <property type="molecule type" value="Genomic_DNA"/>
</dbReference>
<gene>
    <name evidence="2" type="ORF">Sliba_44520</name>
    <name evidence="3" type="ORF">STRNI_004858</name>
</gene>
<dbReference type="Proteomes" id="UP000429552">
    <property type="component" value="Unassembled WGS sequence"/>
</dbReference>
<reference evidence="3 5" key="2">
    <citation type="submission" date="2022-12" db="EMBL/GenBank/DDBJ databases">
        <authorList>
            <person name="Ruckert C."/>
            <person name="Busche T."/>
            <person name="Kalinowski J."/>
            <person name="Wittmann C."/>
        </authorList>
    </citation>
    <scope>NUCLEOTIDE SEQUENCE [LARGE SCALE GENOMIC DNA]</scope>
    <source>
        <strain evidence="3 5">DSM 40276</strain>
    </source>
</reference>
<proteinExistence type="predicted"/>
<evidence type="ECO:0000313" key="5">
    <source>
        <dbReference type="Proteomes" id="UP001210169"/>
    </source>
</evidence>
<keyword evidence="5" id="KW-1185">Reference proteome</keyword>
<dbReference type="EMBL" id="BLIP01000001">
    <property type="protein sequence ID" value="GFE23999.1"/>
    <property type="molecule type" value="Genomic_DNA"/>
</dbReference>
<reference evidence="2 4" key="1">
    <citation type="submission" date="2019-12" db="EMBL/GenBank/DDBJ databases">
        <title>Whole genome shotgun sequence of Streptomyces libani subsp. libani NBRC 13452.</title>
        <authorList>
            <person name="Ichikawa N."/>
            <person name="Kimura A."/>
            <person name="Kitahashi Y."/>
            <person name="Komaki H."/>
            <person name="Tamura T."/>
        </authorList>
    </citation>
    <scope>NUCLEOTIDE SEQUENCE [LARGE SCALE GENOMIC DNA]</scope>
    <source>
        <strain evidence="2 4">NBRC 13452</strain>
    </source>
</reference>
<feature type="transmembrane region" description="Helical" evidence="1">
    <location>
        <begin position="42"/>
        <end position="63"/>
    </location>
</feature>
<protein>
    <recommendedName>
        <fullName evidence="6">Yip1 domain-containing protein</fullName>
    </recommendedName>
</protein>
<evidence type="ECO:0008006" key="6">
    <source>
        <dbReference type="Google" id="ProtNLM"/>
    </source>
</evidence>
<accession>A0A640TK95</accession>
<evidence type="ECO:0000313" key="4">
    <source>
        <dbReference type="Proteomes" id="UP000429552"/>
    </source>
</evidence>
<evidence type="ECO:0000313" key="3">
    <source>
        <dbReference type="EMBL" id="WAU06362.1"/>
    </source>
</evidence>
<dbReference type="RefSeq" id="WP_159487791.1">
    <property type="nucleotide sequence ID" value="NZ_BLIP01000001.1"/>
</dbReference>
<feature type="transmembrane region" description="Helical" evidence="1">
    <location>
        <begin position="75"/>
        <end position="101"/>
    </location>
</feature>
<name>A0A640TK95_STRNI</name>
<feature type="transmembrane region" description="Helical" evidence="1">
    <location>
        <begin position="190"/>
        <end position="215"/>
    </location>
</feature>
<dbReference type="GeneID" id="301334017"/>
<keyword evidence="1" id="KW-0472">Membrane</keyword>
<evidence type="ECO:0000313" key="2">
    <source>
        <dbReference type="EMBL" id="GFE23999.1"/>
    </source>
</evidence>
<feature type="transmembrane region" description="Helical" evidence="1">
    <location>
        <begin position="156"/>
        <end position="178"/>
    </location>
</feature>
<dbReference type="Proteomes" id="UP001210169">
    <property type="component" value="Chromosome"/>
</dbReference>
<feature type="transmembrane region" description="Helical" evidence="1">
    <location>
        <begin position="122"/>
        <end position="144"/>
    </location>
</feature>
<keyword evidence="1" id="KW-0812">Transmembrane</keyword>
<keyword evidence="1" id="KW-1133">Transmembrane helix</keyword>
<evidence type="ECO:0000256" key="1">
    <source>
        <dbReference type="SAM" id="Phobius"/>
    </source>
</evidence>
<organism evidence="2 4">
    <name type="scientific">Streptomyces nigrescens</name>
    <dbReference type="NCBI Taxonomy" id="1920"/>
    <lineage>
        <taxon>Bacteria</taxon>
        <taxon>Bacillati</taxon>
        <taxon>Actinomycetota</taxon>
        <taxon>Actinomycetes</taxon>
        <taxon>Kitasatosporales</taxon>
        <taxon>Streptomycetaceae</taxon>
        <taxon>Streptomyces</taxon>
    </lineage>
</organism>
<dbReference type="AlphaFoldDB" id="A0A640TK95"/>